<dbReference type="GO" id="GO:0048038">
    <property type="term" value="F:quinone binding"/>
    <property type="evidence" value="ECO:0007669"/>
    <property type="project" value="UniProtKB-KW"/>
</dbReference>
<dbReference type="NCBIfam" id="TIGR01961">
    <property type="entry name" value="NuoC_fam"/>
    <property type="match status" value="1"/>
</dbReference>
<dbReference type="RefSeq" id="WP_015272679.1">
    <property type="nucleotide sequence ID" value="NC_019907.1"/>
</dbReference>
<keyword evidence="8" id="KW-1185">Reference proteome</keyword>
<dbReference type="NCBIfam" id="NF004733">
    <property type="entry name" value="PRK06074.1-5"/>
    <property type="match status" value="1"/>
</dbReference>
<accession>L0ETG8</accession>
<dbReference type="InterPro" id="IPR020396">
    <property type="entry name" value="NADH_UbQ_OxRdtase_CS"/>
</dbReference>
<dbReference type="PANTHER" id="PTHR10884">
    <property type="entry name" value="NADH DEHYDROGENASE UBIQUINONE IRON-SULFUR PROTEIN 3"/>
    <property type="match status" value="1"/>
</dbReference>
<dbReference type="HOGENOM" id="CLU_042628_2_1_5"/>
<organism evidence="7 8">
    <name type="scientific">Liberibacter crescens (strain BT-1)</name>
    <dbReference type="NCBI Taxonomy" id="1215343"/>
    <lineage>
        <taxon>Bacteria</taxon>
        <taxon>Pseudomonadati</taxon>
        <taxon>Pseudomonadota</taxon>
        <taxon>Alphaproteobacteria</taxon>
        <taxon>Hyphomicrobiales</taxon>
        <taxon>Rhizobiaceae</taxon>
        <taxon>Liberibacter</taxon>
    </lineage>
</organism>
<dbReference type="STRING" id="1215343.B488_02590"/>
<evidence type="ECO:0000256" key="4">
    <source>
        <dbReference type="RuleBase" id="RU003456"/>
    </source>
</evidence>
<dbReference type="Gene3D" id="3.30.460.80">
    <property type="entry name" value="NADH:ubiquinone oxidoreductase, 30kDa subunit"/>
    <property type="match status" value="1"/>
</dbReference>
<gene>
    <name evidence="3" type="primary">nuoC</name>
    <name evidence="7" type="ordered locus">B488_02590</name>
</gene>
<dbReference type="PROSITE" id="PS00542">
    <property type="entry name" value="COMPLEX1_30K"/>
    <property type="match status" value="1"/>
</dbReference>
<keyword evidence="7" id="KW-0560">Oxidoreductase</keyword>
<comment type="subcellular location">
    <subcellularLocation>
        <location evidence="3">Cell inner membrane</location>
        <topology evidence="3">Peripheral membrane protein</topology>
        <orientation evidence="3">Cytoplasmic side</orientation>
    </subcellularLocation>
</comment>
<reference evidence="7 8" key="1">
    <citation type="journal article" date="2012" name="Stand. Genomic Sci.">
        <title>Complete genome sequence of Liberibacter crescens BT-1.</title>
        <authorList>
            <person name="Leonard M.T."/>
            <person name="Fagen J.R."/>
            <person name="Davis-Richardson A.G."/>
            <person name="Davis M.J."/>
            <person name="Triplett E.W."/>
        </authorList>
    </citation>
    <scope>NUCLEOTIDE SEQUENCE [LARGE SCALE GENOMIC DNA]</scope>
    <source>
        <strain evidence="7 8">BT-1</strain>
    </source>
</reference>
<keyword evidence="3 4" id="KW-0520">NAD</keyword>
<dbReference type="InterPro" id="IPR010218">
    <property type="entry name" value="NADH_DH_suC"/>
</dbReference>
<evidence type="ECO:0000256" key="1">
    <source>
        <dbReference type="ARBA" id="ARBA00007569"/>
    </source>
</evidence>
<evidence type="ECO:0000313" key="7">
    <source>
        <dbReference type="EMBL" id="AGA64252.1"/>
    </source>
</evidence>
<dbReference type="NCBIfam" id="NF004730">
    <property type="entry name" value="PRK06074.1-1"/>
    <property type="match status" value="1"/>
</dbReference>
<dbReference type="eggNOG" id="COG0852">
    <property type="taxonomic scope" value="Bacteria"/>
</dbReference>
<evidence type="ECO:0000259" key="6">
    <source>
        <dbReference type="Pfam" id="PF00329"/>
    </source>
</evidence>
<keyword evidence="3" id="KW-0472">Membrane</keyword>
<comment type="subunit">
    <text evidence="3">NDH-1 is composed of 14 different subunits. Subunits NuoB, C, D, E, F, and G constitute the peripheral sector of the complex.</text>
</comment>
<dbReference type="PATRIC" id="fig|1215343.11.peg.268"/>
<keyword evidence="3 4" id="KW-1278">Translocase</keyword>
<dbReference type="EC" id="7.1.1.-" evidence="3"/>
<keyword evidence="3 7" id="KW-0830">Ubiquinone</keyword>
<dbReference type="GO" id="GO:0050136">
    <property type="term" value="F:NADH dehydrogenase (quinone) (non-electrogenic) activity"/>
    <property type="evidence" value="ECO:0007669"/>
    <property type="project" value="UniProtKB-UniRule"/>
</dbReference>
<evidence type="ECO:0000256" key="5">
    <source>
        <dbReference type="RuleBase" id="RU003582"/>
    </source>
</evidence>
<dbReference type="KEGG" id="lcc:B488_02590"/>
<dbReference type="Pfam" id="PF00329">
    <property type="entry name" value="Complex1_30kDa"/>
    <property type="match status" value="1"/>
</dbReference>
<keyword evidence="3" id="KW-1003">Cell membrane</keyword>
<dbReference type="Proteomes" id="UP000010799">
    <property type="component" value="Chromosome"/>
</dbReference>
<sequence length="200" mass="23394">MLLENIECLDRYIKDVSGIQLMSSCVNCGELTLEVSCEDFIALVKFLQNDKNCNFINIIDLCGVDWPGRAKRFDVVYHFLSPKSNFRVRVKLSVAEDEPVPSITTIYPGANWFEREVWDMYGVFFVGHPDLRRILTDYGFEGHPLRKDFPVSGFVEVHYDDESKRVVYEPIELQQEYRNFDFLSPWEGVEYVRPQDKKNS</sequence>
<evidence type="ECO:0000256" key="3">
    <source>
        <dbReference type="HAMAP-Rule" id="MF_01357"/>
    </source>
</evidence>
<dbReference type="InterPro" id="IPR001268">
    <property type="entry name" value="NADH_UbQ_OxRdtase_30kDa_su"/>
</dbReference>
<keyword evidence="3" id="KW-0997">Cell inner membrane</keyword>
<comment type="function">
    <text evidence="3">NDH-1 shuttles electrons from NADH, via FMN and iron-sulfur (Fe-S) centers, to quinones in the respiratory chain. The immediate electron acceptor for the enzyme in this species is believed to be ubiquinone. Couples the redox reaction to proton translocation (for every two electrons transferred, four hydrogen ions are translocated across the cytoplasmic membrane), and thus conserves the redox energy in a proton gradient.</text>
</comment>
<dbReference type="EMBL" id="CP003789">
    <property type="protein sequence ID" value="AGA64252.1"/>
    <property type="molecule type" value="Genomic_DNA"/>
</dbReference>
<dbReference type="InterPro" id="IPR037232">
    <property type="entry name" value="NADH_quin_OxRdtase_su_C/D-like"/>
</dbReference>
<dbReference type="GO" id="GO:0005886">
    <property type="term" value="C:plasma membrane"/>
    <property type="evidence" value="ECO:0007669"/>
    <property type="project" value="UniProtKB-SubCell"/>
</dbReference>
<keyword evidence="2 3" id="KW-0813">Transport</keyword>
<proteinExistence type="inferred from homology"/>
<dbReference type="PANTHER" id="PTHR10884:SF14">
    <property type="entry name" value="NADH DEHYDROGENASE [UBIQUINONE] IRON-SULFUR PROTEIN 3, MITOCHONDRIAL"/>
    <property type="match status" value="1"/>
</dbReference>
<keyword evidence="3 5" id="KW-0874">Quinone</keyword>
<comment type="similarity">
    <text evidence="1 3 4">Belongs to the complex I 30 kDa subunit family.</text>
</comment>
<dbReference type="HAMAP" id="MF_01357">
    <property type="entry name" value="NDH1_NuoC"/>
    <property type="match status" value="1"/>
</dbReference>
<dbReference type="GO" id="GO:0008137">
    <property type="term" value="F:NADH dehydrogenase (ubiquinone) activity"/>
    <property type="evidence" value="ECO:0007669"/>
    <property type="project" value="InterPro"/>
</dbReference>
<evidence type="ECO:0000313" key="8">
    <source>
        <dbReference type="Proteomes" id="UP000010799"/>
    </source>
</evidence>
<comment type="catalytic activity">
    <reaction evidence="3 5">
        <text>a quinone + NADH + 5 H(+)(in) = a quinol + NAD(+) + 4 H(+)(out)</text>
        <dbReference type="Rhea" id="RHEA:57888"/>
        <dbReference type="ChEBI" id="CHEBI:15378"/>
        <dbReference type="ChEBI" id="CHEBI:24646"/>
        <dbReference type="ChEBI" id="CHEBI:57540"/>
        <dbReference type="ChEBI" id="CHEBI:57945"/>
        <dbReference type="ChEBI" id="CHEBI:132124"/>
    </reaction>
</comment>
<dbReference type="SUPFAM" id="SSF143243">
    <property type="entry name" value="Nqo5-like"/>
    <property type="match status" value="1"/>
</dbReference>
<name>L0ETG8_LIBCB</name>
<evidence type="ECO:0000256" key="2">
    <source>
        <dbReference type="ARBA" id="ARBA00022448"/>
    </source>
</evidence>
<protein>
    <recommendedName>
        <fullName evidence="3">NADH-quinone oxidoreductase subunit C</fullName>
        <ecNumber evidence="3">7.1.1.-</ecNumber>
    </recommendedName>
    <alternativeName>
        <fullName evidence="3">NADH dehydrogenase I subunit C</fullName>
    </alternativeName>
    <alternativeName>
        <fullName evidence="3">NDH-1 subunit C</fullName>
    </alternativeName>
</protein>
<dbReference type="AlphaFoldDB" id="L0ETG8"/>
<feature type="domain" description="NADH:ubiquinone oxidoreductase 30kDa subunit" evidence="6">
    <location>
        <begin position="34"/>
        <end position="154"/>
    </location>
</feature>